<dbReference type="Gene3D" id="3.90.550.10">
    <property type="entry name" value="Spore Coat Polysaccharide Biosynthesis Protein SpsA, Chain A"/>
    <property type="match status" value="1"/>
</dbReference>
<comment type="caution">
    <text evidence="2">The sequence shown here is derived from an EMBL/GenBank/DDBJ whole genome shotgun (WGS) entry which is preliminary data.</text>
</comment>
<evidence type="ECO:0000313" key="2">
    <source>
        <dbReference type="EMBL" id="KGG50665.1"/>
    </source>
</evidence>
<protein>
    <recommendedName>
        <fullName evidence="4">Glycosyltransferase 2-like domain-containing protein</fullName>
    </recommendedName>
</protein>
<dbReference type="AlphaFoldDB" id="A0A098VNW6"/>
<evidence type="ECO:0008006" key="4">
    <source>
        <dbReference type="Google" id="ProtNLM"/>
    </source>
</evidence>
<feature type="chain" id="PRO_5001950348" description="Glycosyltransferase 2-like domain-containing protein" evidence="1">
    <location>
        <begin position="32"/>
        <end position="135"/>
    </location>
</feature>
<dbReference type="SUPFAM" id="SSF53448">
    <property type="entry name" value="Nucleotide-diphospho-sugar transferases"/>
    <property type="match status" value="1"/>
</dbReference>
<dbReference type="OrthoDB" id="2020070at2759"/>
<dbReference type="InterPro" id="IPR029044">
    <property type="entry name" value="Nucleotide-diphossugar_trans"/>
</dbReference>
<feature type="signal peptide" evidence="1">
    <location>
        <begin position="1"/>
        <end position="31"/>
    </location>
</feature>
<keyword evidence="3" id="KW-1185">Reference proteome</keyword>
<dbReference type="PANTHER" id="PTHR33604">
    <property type="entry name" value="OSJNBA0004B13.7 PROTEIN"/>
    <property type="match status" value="1"/>
</dbReference>
<dbReference type="Proteomes" id="UP000029725">
    <property type="component" value="Unassembled WGS sequence"/>
</dbReference>
<evidence type="ECO:0000256" key="1">
    <source>
        <dbReference type="SAM" id="SignalP"/>
    </source>
</evidence>
<dbReference type="GeneID" id="25260407"/>
<dbReference type="HOGENOM" id="CLU_1886265_0_0_1"/>
<gene>
    <name evidence="2" type="ORF">DI09_5p120</name>
</gene>
<reference evidence="2 3" key="1">
    <citation type="submission" date="2014-04" db="EMBL/GenBank/DDBJ databases">
        <title>A new species of microsporidia sheds light on the evolution of extreme parasitism.</title>
        <authorList>
            <person name="Haag K.L."/>
            <person name="James T.Y."/>
            <person name="Larsson R."/>
            <person name="Schaer T.M."/>
            <person name="Refardt D."/>
            <person name="Pombert J.-F."/>
            <person name="Ebert D."/>
        </authorList>
    </citation>
    <scope>NUCLEOTIDE SEQUENCE [LARGE SCALE GENOMIC DNA]</scope>
    <source>
        <strain evidence="2 3">UGP3</strain>
        <tissue evidence="2">Spores</tissue>
    </source>
</reference>
<proteinExistence type="predicted"/>
<sequence length="135" mass="15169">MLPATCNRKTRHLCAIFLSCILGFAIGFSHADPAWDDISVNTQFPDDFFKASPVKFTIIVFCWKRAESLNRLLDSLIRSDYAGKKVDLQLRIDGNSSIEVVDIVSQFKWPHGSKKVALKKRNAGLAKVEIIAFIL</sequence>
<evidence type="ECO:0000313" key="3">
    <source>
        <dbReference type="Proteomes" id="UP000029725"/>
    </source>
</evidence>
<accession>A0A098VNW6</accession>
<dbReference type="RefSeq" id="XP_013237092.1">
    <property type="nucleotide sequence ID" value="XM_013381638.1"/>
</dbReference>
<dbReference type="PANTHER" id="PTHR33604:SF3">
    <property type="entry name" value="OSJNBA0004B13.7 PROTEIN"/>
    <property type="match status" value="1"/>
</dbReference>
<dbReference type="EMBL" id="JMKJ01000555">
    <property type="protein sequence ID" value="KGG50665.1"/>
    <property type="molecule type" value="Genomic_DNA"/>
</dbReference>
<dbReference type="VEuPathDB" id="MicrosporidiaDB:DI09_5p120"/>
<organism evidence="2 3">
    <name type="scientific">Mitosporidium daphniae</name>
    <dbReference type="NCBI Taxonomy" id="1485682"/>
    <lineage>
        <taxon>Eukaryota</taxon>
        <taxon>Fungi</taxon>
        <taxon>Fungi incertae sedis</taxon>
        <taxon>Microsporidia</taxon>
        <taxon>Mitosporidium</taxon>
    </lineage>
</organism>
<keyword evidence="1" id="KW-0732">Signal</keyword>
<name>A0A098VNW6_9MICR</name>